<dbReference type="GO" id="GO:0015807">
    <property type="term" value="P:L-amino acid transport"/>
    <property type="evidence" value="ECO:0007669"/>
    <property type="project" value="TreeGrafter"/>
</dbReference>
<dbReference type="GO" id="GO:0005524">
    <property type="term" value="F:ATP binding"/>
    <property type="evidence" value="ECO:0007669"/>
    <property type="project" value="UniProtKB-KW"/>
</dbReference>
<dbReference type="InterPro" id="IPR052156">
    <property type="entry name" value="BCAA_Transport_ATP-bd_LivF"/>
</dbReference>
<evidence type="ECO:0000256" key="2">
    <source>
        <dbReference type="ARBA" id="ARBA00022448"/>
    </source>
</evidence>
<evidence type="ECO:0000313" key="9">
    <source>
        <dbReference type="Proteomes" id="UP000267418"/>
    </source>
</evidence>
<dbReference type="SUPFAM" id="SSF52540">
    <property type="entry name" value="P-loop containing nucleoside triphosphate hydrolases"/>
    <property type="match status" value="1"/>
</dbReference>
<feature type="domain" description="ABC transporter" evidence="7">
    <location>
        <begin position="4"/>
        <end position="233"/>
    </location>
</feature>
<sequence length="233" mass="25359">MPLLEVRELCSHYGDLQALFDLSLDVGEGEATALIGANGAGKSTLIRAIAGLGRRSRGAIRFDGQAIEAEPAERIAHRGIALVPEGRMLFPSLTVEENLRMGALSQRPGHWSLTTVYALFPILREFRHRPATQLSGGQQQMVSIGRALMANPRLMLCDEISLGLAPVVIEQIYRAFVDIRAQGTALLIVEQDVTRACRIAQRVYCLLKGRVTLAGRASDFSAQQIANAYFGST</sequence>
<keyword evidence="3" id="KW-1003">Cell membrane</keyword>
<proteinExistence type="inferred from homology"/>
<dbReference type="GO" id="GO:0016887">
    <property type="term" value="F:ATP hydrolysis activity"/>
    <property type="evidence" value="ECO:0007669"/>
    <property type="project" value="InterPro"/>
</dbReference>
<dbReference type="Gene3D" id="3.40.50.300">
    <property type="entry name" value="P-loop containing nucleotide triphosphate hydrolases"/>
    <property type="match status" value="1"/>
</dbReference>
<dbReference type="EMBL" id="RXOE01000010">
    <property type="protein sequence ID" value="RTQ31160.1"/>
    <property type="molecule type" value="Genomic_DNA"/>
</dbReference>
<gene>
    <name evidence="8" type="ORF">EJP69_26960</name>
</gene>
<keyword evidence="5 8" id="KW-0067">ATP-binding</keyword>
<dbReference type="GO" id="GO:0015658">
    <property type="term" value="F:branched-chain amino acid transmembrane transporter activity"/>
    <property type="evidence" value="ECO:0007669"/>
    <property type="project" value="TreeGrafter"/>
</dbReference>
<name>A0A3S0GTA9_9BURK</name>
<dbReference type="PANTHER" id="PTHR43820">
    <property type="entry name" value="HIGH-AFFINITY BRANCHED-CHAIN AMINO ACID TRANSPORT ATP-BINDING PROTEIN LIVF"/>
    <property type="match status" value="1"/>
</dbReference>
<dbReference type="RefSeq" id="WP_126473381.1">
    <property type="nucleotide sequence ID" value="NZ_RXOE01000010.1"/>
</dbReference>
<dbReference type="Proteomes" id="UP000267418">
    <property type="component" value="Unassembled WGS sequence"/>
</dbReference>
<dbReference type="InterPro" id="IPR003593">
    <property type="entry name" value="AAA+_ATPase"/>
</dbReference>
<dbReference type="PROSITE" id="PS00211">
    <property type="entry name" value="ABC_TRANSPORTER_1"/>
    <property type="match status" value="1"/>
</dbReference>
<evidence type="ECO:0000313" key="8">
    <source>
        <dbReference type="EMBL" id="RTQ31160.1"/>
    </source>
</evidence>
<evidence type="ECO:0000256" key="3">
    <source>
        <dbReference type="ARBA" id="ARBA00022475"/>
    </source>
</evidence>
<organism evidence="8 9">
    <name type="scientific">Variovorax gossypii</name>
    <dbReference type="NCBI Taxonomy" id="1679495"/>
    <lineage>
        <taxon>Bacteria</taxon>
        <taxon>Pseudomonadati</taxon>
        <taxon>Pseudomonadota</taxon>
        <taxon>Betaproteobacteria</taxon>
        <taxon>Burkholderiales</taxon>
        <taxon>Comamonadaceae</taxon>
        <taxon>Variovorax</taxon>
    </lineage>
</organism>
<dbReference type="PANTHER" id="PTHR43820:SF4">
    <property type="entry name" value="HIGH-AFFINITY BRANCHED-CHAIN AMINO ACID TRANSPORT ATP-BINDING PROTEIN LIVF"/>
    <property type="match status" value="1"/>
</dbReference>
<dbReference type="PROSITE" id="PS50893">
    <property type="entry name" value="ABC_TRANSPORTER_2"/>
    <property type="match status" value="1"/>
</dbReference>
<keyword evidence="2" id="KW-0813">Transport</keyword>
<keyword evidence="3" id="KW-0472">Membrane</keyword>
<reference evidence="8 9" key="1">
    <citation type="submission" date="2018-12" db="EMBL/GenBank/DDBJ databases">
        <title>The genome of Variovorax gossypii DSM 100435.</title>
        <authorList>
            <person name="Gao J."/>
            <person name="Sun J."/>
        </authorList>
    </citation>
    <scope>NUCLEOTIDE SEQUENCE [LARGE SCALE GENOMIC DNA]</scope>
    <source>
        <strain evidence="8 9">DSM 100435</strain>
    </source>
</reference>
<dbReference type="InterPro" id="IPR017871">
    <property type="entry name" value="ABC_transporter-like_CS"/>
</dbReference>
<dbReference type="CDD" id="cd03224">
    <property type="entry name" value="ABC_TM1139_LivF_branched"/>
    <property type="match status" value="1"/>
</dbReference>
<dbReference type="InterPro" id="IPR003439">
    <property type="entry name" value="ABC_transporter-like_ATP-bd"/>
</dbReference>
<dbReference type="AlphaFoldDB" id="A0A3S0GTA9"/>
<keyword evidence="9" id="KW-1185">Reference proteome</keyword>
<dbReference type="OrthoDB" id="9776369at2"/>
<evidence type="ECO:0000259" key="7">
    <source>
        <dbReference type="PROSITE" id="PS50893"/>
    </source>
</evidence>
<protein>
    <submittedName>
        <fullName evidence="8">ABC transporter ATP-binding protein</fullName>
    </submittedName>
</protein>
<evidence type="ECO:0000256" key="1">
    <source>
        <dbReference type="ARBA" id="ARBA00005417"/>
    </source>
</evidence>
<evidence type="ECO:0000256" key="6">
    <source>
        <dbReference type="ARBA" id="ARBA00022970"/>
    </source>
</evidence>
<comment type="similarity">
    <text evidence="1">Belongs to the ABC transporter superfamily.</text>
</comment>
<dbReference type="SMART" id="SM00382">
    <property type="entry name" value="AAA"/>
    <property type="match status" value="1"/>
</dbReference>
<dbReference type="Pfam" id="PF00005">
    <property type="entry name" value="ABC_tran"/>
    <property type="match status" value="1"/>
</dbReference>
<dbReference type="InterPro" id="IPR027417">
    <property type="entry name" value="P-loop_NTPase"/>
</dbReference>
<evidence type="ECO:0000256" key="4">
    <source>
        <dbReference type="ARBA" id="ARBA00022741"/>
    </source>
</evidence>
<comment type="caution">
    <text evidence="8">The sequence shown here is derived from an EMBL/GenBank/DDBJ whole genome shotgun (WGS) entry which is preliminary data.</text>
</comment>
<accession>A0A3S0GTA9</accession>
<keyword evidence="4" id="KW-0547">Nucleotide-binding</keyword>
<keyword evidence="6" id="KW-0029">Amino-acid transport</keyword>
<evidence type="ECO:0000256" key="5">
    <source>
        <dbReference type="ARBA" id="ARBA00022840"/>
    </source>
</evidence>